<comment type="caution">
    <text evidence="2">The sequence shown here is derived from an EMBL/GenBank/DDBJ whole genome shotgun (WGS) entry which is preliminary data.</text>
</comment>
<protein>
    <submittedName>
        <fullName evidence="2">Starch-binding associating with outer membrane</fullName>
    </submittedName>
</protein>
<dbReference type="Gene3D" id="1.25.40.390">
    <property type="match status" value="1"/>
</dbReference>
<gene>
    <name evidence="2" type="ORF">LX73_1748</name>
</gene>
<dbReference type="Pfam" id="PF12771">
    <property type="entry name" value="SusD-like_2"/>
    <property type="match status" value="1"/>
</dbReference>
<keyword evidence="1" id="KW-0732">Signal</keyword>
<accession>A0A5D3YM62</accession>
<dbReference type="EMBL" id="VNHY01000002">
    <property type="protein sequence ID" value="TYP94026.1"/>
    <property type="molecule type" value="Genomic_DNA"/>
</dbReference>
<organism evidence="2 3">
    <name type="scientific">Fodinibius salinus</name>
    <dbReference type="NCBI Taxonomy" id="860790"/>
    <lineage>
        <taxon>Bacteria</taxon>
        <taxon>Pseudomonadati</taxon>
        <taxon>Balneolota</taxon>
        <taxon>Balneolia</taxon>
        <taxon>Balneolales</taxon>
        <taxon>Balneolaceae</taxon>
        <taxon>Fodinibius</taxon>
    </lineage>
</organism>
<sequence>MKKLIISLLALAFLLGSCDLTELNKNEKDPSDVPGEPLFSNAQVNMGTFLHNTNVNVNIFKLISQQWTTTTYTAEPRYEIDTRAIPDNVWITLYRDVLVDLQESKAKIKNDEFIPAGEKKNKIATIEVMNVLAYSTLAKIFGDVPYGKEALDPKNTQPSYTDDAEIYENLMSRLNTAIGNFDTNAASFGSADVFYNGDVDKWVKFANSLKMRLAITMADAKPSMAQKAIQNAAPNAFTSNADNALIPFQSSPPTTNPVWEALVQSGRDDYLPANTMVDKMNNLNDPRRPIFITKVDTTDDNIDNPEFVGAPYGEQNDYPAFSHFSSEIERRDRPGMILSYSEVEFILAEAVERGYSVSGTAQSHYNEAIRADMEFWGVSNSDINTYLAQTSVDYSTAPGTWKEKIGTQKWLGSFLQGIQGWTVARRLDYPKLVLPPNAQASAVPTRFTYPADEQNFNEQNYNSAASAIGGDELTTKLFWDQN</sequence>
<dbReference type="InterPro" id="IPR011990">
    <property type="entry name" value="TPR-like_helical_dom_sf"/>
</dbReference>
<dbReference type="SUPFAM" id="SSF48452">
    <property type="entry name" value="TPR-like"/>
    <property type="match status" value="1"/>
</dbReference>
<reference evidence="2 3" key="1">
    <citation type="submission" date="2019-07" db="EMBL/GenBank/DDBJ databases">
        <title>Genomic Encyclopedia of Archaeal and Bacterial Type Strains, Phase II (KMG-II): from individual species to whole genera.</title>
        <authorList>
            <person name="Goeker M."/>
        </authorList>
    </citation>
    <scope>NUCLEOTIDE SEQUENCE [LARGE SCALE GENOMIC DNA]</scope>
    <source>
        <strain evidence="2 3">DSM 21935</strain>
    </source>
</reference>
<evidence type="ECO:0000313" key="2">
    <source>
        <dbReference type="EMBL" id="TYP94026.1"/>
    </source>
</evidence>
<evidence type="ECO:0000256" key="1">
    <source>
        <dbReference type="SAM" id="SignalP"/>
    </source>
</evidence>
<keyword evidence="3" id="KW-1185">Reference proteome</keyword>
<dbReference type="OrthoDB" id="725917at2"/>
<feature type="chain" id="PRO_5023007926" evidence="1">
    <location>
        <begin position="23"/>
        <end position="482"/>
    </location>
</feature>
<feature type="signal peptide" evidence="1">
    <location>
        <begin position="1"/>
        <end position="22"/>
    </location>
</feature>
<dbReference type="Proteomes" id="UP000324595">
    <property type="component" value="Unassembled WGS sequence"/>
</dbReference>
<dbReference type="InterPro" id="IPR041662">
    <property type="entry name" value="SusD-like_2"/>
</dbReference>
<proteinExistence type="predicted"/>
<evidence type="ECO:0000313" key="3">
    <source>
        <dbReference type="Proteomes" id="UP000324595"/>
    </source>
</evidence>
<dbReference type="AlphaFoldDB" id="A0A5D3YM62"/>
<dbReference type="PROSITE" id="PS51257">
    <property type="entry name" value="PROKAR_LIPOPROTEIN"/>
    <property type="match status" value="1"/>
</dbReference>
<name>A0A5D3YM62_9BACT</name>
<dbReference type="RefSeq" id="WP_148899056.1">
    <property type="nucleotide sequence ID" value="NZ_VNHY01000002.1"/>
</dbReference>